<dbReference type="CDD" id="cd07575">
    <property type="entry name" value="Xc-1258_like"/>
    <property type="match status" value="1"/>
</dbReference>
<dbReference type="InterPro" id="IPR003010">
    <property type="entry name" value="C-N_Hydrolase"/>
</dbReference>
<protein>
    <recommendedName>
        <fullName evidence="5">Omega-amidase YafV</fullName>
        <ecNumber evidence="3">3.5.1.3</ecNumber>
    </recommendedName>
</protein>
<evidence type="ECO:0000256" key="2">
    <source>
        <dbReference type="ARBA" id="ARBA00022801"/>
    </source>
</evidence>
<accession>A0A521BCN5</accession>
<dbReference type="EC" id="3.5.1.3" evidence="3"/>
<evidence type="ECO:0000313" key="8">
    <source>
        <dbReference type="Proteomes" id="UP000315971"/>
    </source>
</evidence>
<evidence type="ECO:0000256" key="5">
    <source>
        <dbReference type="ARBA" id="ARBA00072139"/>
    </source>
</evidence>
<evidence type="ECO:0000256" key="4">
    <source>
        <dbReference type="ARBA" id="ARBA00052904"/>
    </source>
</evidence>
<dbReference type="EMBL" id="FXSZ01000002">
    <property type="protein sequence ID" value="SMO44843.1"/>
    <property type="molecule type" value="Genomic_DNA"/>
</dbReference>
<proteinExistence type="inferred from homology"/>
<gene>
    <name evidence="7" type="ORF">SAMN06265350_10295</name>
</gene>
<keyword evidence="8" id="KW-1185">Reference proteome</keyword>
<dbReference type="FunFam" id="3.60.110.10:FF:000004">
    <property type="entry name" value="Carbon-nitrogen hydrolase"/>
    <property type="match status" value="1"/>
</dbReference>
<dbReference type="Gene3D" id="3.60.110.10">
    <property type="entry name" value="Carbon-nitrogen hydrolase"/>
    <property type="match status" value="1"/>
</dbReference>
<evidence type="ECO:0000256" key="3">
    <source>
        <dbReference type="ARBA" id="ARBA00039118"/>
    </source>
</evidence>
<evidence type="ECO:0000259" key="6">
    <source>
        <dbReference type="PROSITE" id="PS50263"/>
    </source>
</evidence>
<keyword evidence="2 7" id="KW-0378">Hydrolase</keyword>
<organism evidence="7 8">
    <name type="scientific">Solitalea koreensis</name>
    <dbReference type="NCBI Taxonomy" id="543615"/>
    <lineage>
        <taxon>Bacteria</taxon>
        <taxon>Pseudomonadati</taxon>
        <taxon>Bacteroidota</taxon>
        <taxon>Sphingobacteriia</taxon>
        <taxon>Sphingobacteriales</taxon>
        <taxon>Sphingobacteriaceae</taxon>
        <taxon>Solitalea</taxon>
    </lineage>
</organism>
<comment type="similarity">
    <text evidence="1">Belongs to the carbon-nitrogen hydrolase superfamily. NIT1/NIT2 family.</text>
</comment>
<dbReference type="SUPFAM" id="SSF56317">
    <property type="entry name" value="Carbon-nitrogen hydrolase"/>
    <property type="match status" value="1"/>
</dbReference>
<dbReference type="GO" id="GO:0050152">
    <property type="term" value="F:omega-amidase activity"/>
    <property type="evidence" value="ECO:0007669"/>
    <property type="project" value="UniProtKB-EC"/>
</dbReference>
<dbReference type="RefSeq" id="WP_142601541.1">
    <property type="nucleotide sequence ID" value="NZ_FXSZ01000002.1"/>
</dbReference>
<evidence type="ECO:0000256" key="1">
    <source>
        <dbReference type="ARBA" id="ARBA00010613"/>
    </source>
</evidence>
<sequence length="259" mass="29703">MKEDLKITLVQSDLHWENIEANLAMFSDKLASISEPTDLVILPEMFSTGFTMNAVAFAENMSGKTLTWMANQAKRLNAVLTGSLIITENGKFYNRLVWMRPDGSYETYDKRHLFGLGKEDKTYTAGHKKLMVELKGWKICPMICYDLRFPVWIRNRNTNPYDLFILVANWPERRSGHWKALLPARAVENQCFVVGVNRVGNDGNDIPHTGDSMLLAPDGTLLYSKTHVEDIFTIELSKENLEFIRRGFPFLKDQDDFTV</sequence>
<dbReference type="PANTHER" id="PTHR47799:SF1">
    <property type="entry name" value="OMEGA-AMIDASE YAFV"/>
    <property type="match status" value="1"/>
</dbReference>
<dbReference type="Pfam" id="PF00795">
    <property type="entry name" value="CN_hydrolase"/>
    <property type="match status" value="1"/>
</dbReference>
<dbReference type="PROSITE" id="PS50263">
    <property type="entry name" value="CN_HYDROLASE"/>
    <property type="match status" value="1"/>
</dbReference>
<dbReference type="AlphaFoldDB" id="A0A521BCN5"/>
<dbReference type="GO" id="GO:0106008">
    <property type="term" value="F:2-oxoglutaramate amidase activity"/>
    <property type="evidence" value="ECO:0007669"/>
    <property type="project" value="TreeGrafter"/>
</dbReference>
<dbReference type="InterPro" id="IPR052737">
    <property type="entry name" value="Omega-amidase_YafV"/>
</dbReference>
<dbReference type="InterPro" id="IPR036526">
    <property type="entry name" value="C-N_Hydrolase_sf"/>
</dbReference>
<dbReference type="NCBIfam" id="NF007757">
    <property type="entry name" value="PRK10438.1"/>
    <property type="match status" value="1"/>
</dbReference>
<reference evidence="7 8" key="1">
    <citation type="submission" date="2017-05" db="EMBL/GenBank/DDBJ databases">
        <authorList>
            <person name="Varghese N."/>
            <person name="Submissions S."/>
        </authorList>
    </citation>
    <scope>NUCLEOTIDE SEQUENCE [LARGE SCALE GENOMIC DNA]</scope>
    <source>
        <strain evidence="7 8">DSM 21342</strain>
    </source>
</reference>
<dbReference type="PANTHER" id="PTHR47799">
    <property type="entry name" value="OMEGA-AMIDASE YAFV"/>
    <property type="match status" value="1"/>
</dbReference>
<evidence type="ECO:0000313" key="7">
    <source>
        <dbReference type="EMBL" id="SMO44843.1"/>
    </source>
</evidence>
<dbReference type="Proteomes" id="UP000315971">
    <property type="component" value="Unassembled WGS sequence"/>
</dbReference>
<dbReference type="OrthoDB" id="9811121at2"/>
<name>A0A521BCN5_9SPHI</name>
<feature type="domain" description="CN hydrolase" evidence="6">
    <location>
        <begin position="5"/>
        <end position="238"/>
    </location>
</feature>
<comment type="catalytic activity">
    <reaction evidence="4">
        <text>a monoamide of a dicarboxylate + H2O = a dicarboxylate + NH4(+)</text>
        <dbReference type="Rhea" id="RHEA:11716"/>
        <dbReference type="ChEBI" id="CHEBI:15377"/>
        <dbReference type="ChEBI" id="CHEBI:28938"/>
        <dbReference type="ChEBI" id="CHEBI:28965"/>
        <dbReference type="ChEBI" id="CHEBI:77450"/>
        <dbReference type="EC" id="3.5.1.3"/>
    </reaction>
</comment>